<sequence length="303" mass="32883">MSSEAVEEPERLPVEAGGSWQDGVRGALAGLKYGAQSALSPRVLQGAAVEIGWLTTHLAMYPFGLVGGSGARAERLNLAGLTPAQRGLLVGDVRAAGTPILLAHGIIDNHTVFALMRRQLLRRGFSSIHTFSYSPLTLDVRRTAERMGTEIEAICEESGSDQIHVIGHSLGGLIARYYIQRLGGDERVHTCVTLGTPHQGTVAARLLPWPLVKQVRPDSDLMAELAEPAPECRTRFVAFYSDVDQLIVPQRRARIRHPDLVASNVRVRGVGHLSLPFHGDVVHQITGVLAHLDEQDDEKNTVA</sequence>
<dbReference type="Pfam" id="PF02089">
    <property type="entry name" value="Palm_thioest"/>
    <property type="match status" value="1"/>
</dbReference>
<reference evidence="1 2" key="1">
    <citation type="journal article" date="2015" name="Stand. Genomic Sci.">
        <title>Genomic Encyclopedia of Bacterial and Archaeal Type Strains, Phase III: the genomes of soil and plant-associated and newly described type strains.</title>
        <authorList>
            <person name="Whitman W.B."/>
            <person name="Woyke T."/>
            <person name="Klenk H.P."/>
            <person name="Zhou Y."/>
            <person name="Lilburn T.G."/>
            <person name="Beck B.J."/>
            <person name="De Vos P."/>
            <person name="Vandamme P."/>
            <person name="Eisen J.A."/>
            <person name="Garrity G."/>
            <person name="Hugenholtz P."/>
            <person name="Kyrpides N.C."/>
        </authorList>
    </citation>
    <scope>NUCLEOTIDE SEQUENCE [LARGE SCALE GENOMIC DNA]</scope>
    <source>
        <strain evidence="1 2">VKM Ac-2541</strain>
    </source>
</reference>
<accession>A0A4R2IHZ8</accession>
<name>A0A4R2IHZ8_9ACTN</name>
<protein>
    <submittedName>
        <fullName evidence="1">Alpha/beta hydrolase family protein</fullName>
    </submittedName>
</protein>
<dbReference type="Gene3D" id="3.40.50.1820">
    <property type="entry name" value="alpha/beta hydrolase"/>
    <property type="match status" value="1"/>
</dbReference>
<keyword evidence="1" id="KW-0378">Hydrolase</keyword>
<dbReference type="Proteomes" id="UP000295573">
    <property type="component" value="Unassembled WGS sequence"/>
</dbReference>
<dbReference type="InterPro" id="IPR029058">
    <property type="entry name" value="AB_hydrolase_fold"/>
</dbReference>
<comment type="caution">
    <text evidence="1">The sequence shown here is derived from an EMBL/GenBank/DDBJ whole genome shotgun (WGS) entry which is preliminary data.</text>
</comment>
<organism evidence="1 2">
    <name type="scientific">Kribbella antiqua</name>
    <dbReference type="NCBI Taxonomy" id="2512217"/>
    <lineage>
        <taxon>Bacteria</taxon>
        <taxon>Bacillati</taxon>
        <taxon>Actinomycetota</taxon>
        <taxon>Actinomycetes</taxon>
        <taxon>Propionibacteriales</taxon>
        <taxon>Kribbellaceae</taxon>
        <taxon>Kribbella</taxon>
    </lineage>
</organism>
<dbReference type="SUPFAM" id="SSF53474">
    <property type="entry name" value="alpha/beta-Hydrolases"/>
    <property type="match status" value="1"/>
</dbReference>
<dbReference type="EMBL" id="SLWR01000011">
    <property type="protein sequence ID" value="TCO43912.1"/>
    <property type="molecule type" value="Genomic_DNA"/>
</dbReference>
<proteinExistence type="predicted"/>
<dbReference type="PANTHER" id="PTHR37946">
    <property type="entry name" value="SLL1969 PROTEIN"/>
    <property type="match status" value="1"/>
</dbReference>
<dbReference type="RefSeq" id="WP_132154096.1">
    <property type="nucleotide sequence ID" value="NZ_SLWR01000011.1"/>
</dbReference>
<dbReference type="GO" id="GO:0016787">
    <property type="term" value="F:hydrolase activity"/>
    <property type="evidence" value="ECO:0007669"/>
    <property type="project" value="UniProtKB-KW"/>
</dbReference>
<keyword evidence="2" id="KW-1185">Reference proteome</keyword>
<gene>
    <name evidence="1" type="ORF">EV646_111104</name>
</gene>
<dbReference type="OrthoDB" id="8871309at2"/>
<evidence type="ECO:0000313" key="2">
    <source>
        <dbReference type="Proteomes" id="UP000295573"/>
    </source>
</evidence>
<evidence type="ECO:0000313" key="1">
    <source>
        <dbReference type="EMBL" id="TCO43912.1"/>
    </source>
</evidence>
<dbReference type="AlphaFoldDB" id="A0A4R2IHZ8"/>
<dbReference type="PANTHER" id="PTHR37946:SF1">
    <property type="entry name" value="SLL1969 PROTEIN"/>
    <property type="match status" value="1"/>
</dbReference>